<protein>
    <submittedName>
        <fullName evidence="1">Uncharacterized protein</fullName>
    </submittedName>
</protein>
<sequence length="44" mass="4814">MKWFKAPLVAVIFSVLAFTAWTSLPLEHSVQQSASSDRSGEPGH</sequence>
<evidence type="ECO:0000313" key="1">
    <source>
        <dbReference type="EMBL" id="PTX60766.1"/>
    </source>
</evidence>
<dbReference type="RefSeq" id="WP_281258692.1">
    <property type="nucleotide sequence ID" value="NZ_QBKR01000008.1"/>
</dbReference>
<keyword evidence="2" id="KW-1185">Reference proteome</keyword>
<dbReference type="AlphaFoldDB" id="A0A2T6BXL0"/>
<gene>
    <name evidence="1" type="ORF">C8P63_10876</name>
</gene>
<reference evidence="1 2" key="1">
    <citation type="submission" date="2018-04" db="EMBL/GenBank/DDBJ databases">
        <title>Genomic Encyclopedia of Archaeal and Bacterial Type Strains, Phase II (KMG-II): from individual species to whole genera.</title>
        <authorList>
            <person name="Goeker M."/>
        </authorList>
    </citation>
    <scope>NUCLEOTIDE SEQUENCE [LARGE SCALE GENOMIC DNA]</scope>
    <source>
        <strain evidence="1 2">DSM 45787</strain>
    </source>
</reference>
<evidence type="ECO:0000313" key="2">
    <source>
        <dbReference type="Proteomes" id="UP000244240"/>
    </source>
</evidence>
<proteinExistence type="predicted"/>
<name>A0A2T6BXL0_9BACL</name>
<dbReference type="Proteomes" id="UP000244240">
    <property type="component" value="Unassembled WGS sequence"/>
</dbReference>
<dbReference type="EMBL" id="QBKR01000008">
    <property type="protein sequence ID" value="PTX60766.1"/>
    <property type="molecule type" value="Genomic_DNA"/>
</dbReference>
<organism evidence="1 2">
    <name type="scientific">Melghirimyces profundicolus</name>
    <dbReference type="NCBI Taxonomy" id="1242148"/>
    <lineage>
        <taxon>Bacteria</taxon>
        <taxon>Bacillati</taxon>
        <taxon>Bacillota</taxon>
        <taxon>Bacilli</taxon>
        <taxon>Bacillales</taxon>
        <taxon>Thermoactinomycetaceae</taxon>
        <taxon>Melghirimyces</taxon>
    </lineage>
</organism>
<comment type="caution">
    <text evidence="1">The sequence shown here is derived from an EMBL/GenBank/DDBJ whole genome shotgun (WGS) entry which is preliminary data.</text>
</comment>
<accession>A0A2T6BXL0</accession>